<proteinExistence type="predicted"/>
<evidence type="ECO:0000256" key="1">
    <source>
        <dbReference type="ARBA" id="ARBA00023180"/>
    </source>
</evidence>
<dbReference type="InterPro" id="IPR027231">
    <property type="entry name" value="Semaphorin"/>
</dbReference>
<dbReference type="Gene3D" id="2.130.10.10">
    <property type="entry name" value="YVTN repeat-like/Quinoprotein amine dehydrogenase"/>
    <property type="match status" value="1"/>
</dbReference>
<dbReference type="SMART" id="SM00630">
    <property type="entry name" value="Sema"/>
    <property type="match status" value="1"/>
</dbReference>
<sequence>MTSGTKRTGVAGATALGSQPATCSQPPPRILVVDARPPHWAQTCPKLCKALENVFCLACSLGGPPRLPLFSLYVAQKQHECLLPFMKLSDFRGVERVETGRGRCPFEPLQPATAIMADGMLYVATVGNFLGTDPLISRATGSPSEVIRTENSMTWLNDPEFVASAFLREGKDGEDDKVYFFFTETAREYDFYEKVKVARVARVCKGDLGGQKTLQKRWTTFLKAQLLCSDPKSGTIFSVLRDVVTLPAPDTAWNATIFYGVFAVQG</sequence>
<accession>A0ABQ7SEA4</accession>
<dbReference type="Proteomes" id="UP000826234">
    <property type="component" value="Unassembled WGS sequence"/>
</dbReference>
<comment type="caution">
    <text evidence="4">The sequence shown here is derived from an EMBL/GenBank/DDBJ whole genome shotgun (WGS) entry which is preliminary data.</text>
</comment>
<dbReference type="EMBL" id="JAIPUX010005290">
    <property type="protein sequence ID" value="KAH0615676.1"/>
    <property type="molecule type" value="Genomic_DNA"/>
</dbReference>
<protein>
    <recommendedName>
        <fullName evidence="3">Sema domain-containing protein</fullName>
    </recommendedName>
</protein>
<reference evidence="4 5" key="1">
    <citation type="journal article" date="2022" name="Gigascience">
        <title>A chromosome-level genome assembly and annotation of the desert horned lizard, Phrynosoma platyrhinos, provides insight into chromosomal rearrangements among reptiles.</title>
        <authorList>
            <person name="Koochekian N."/>
            <person name="Ascanio A."/>
            <person name="Farleigh K."/>
            <person name="Card D.C."/>
            <person name="Schield D.R."/>
            <person name="Castoe T.A."/>
            <person name="Jezkova T."/>
        </authorList>
    </citation>
    <scope>NUCLEOTIDE SEQUENCE [LARGE SCALE GENOMIC DNA]</scope>
    <source>
        <strain evidence="4">NK-2021</strain>
    </source>
</reference>
<dbReference type="InterPro" id="IPR001627">
    <property type="entry name" value="Semap_dom"/>
</dbReference>
<dbReference type="SUPFAM" id="SSF101912">
    <property type="entry name" value="Sema domain"/>
    <property type="match status" value="1"/>
</dbReference>
<dbReference type="InterPro" id="IPR015943">
    <property type="entry name" value="WD40/YVTN_repeat-like_dom_sf"/>
</dbReference>
<keyword evidence="5" id="KW-1185">Reference proteome</keyword>
<comment type="caution">
    <text evidence="2">Lacks conserved residue(s) required for the propagation of feature annotation.</text>
</comment>
<dbReference type="InterPro" id="IPR036352">
    <property type="entry name" value="Semap_dom_sf"/>
</dbReference>
<evidence type="ECO:0000259" key="3">
    <source>
        <dbReference type="PROSITE" id="PS51004"/>
    </source>
</evidence>
<evidence type="ECO:0000313" key="4">
    <source>
        <dbReference type="EMBL" id="KAH0615676.1"/>
    </source>
</evidence>
<dbReference type="PANTHER" id="PTHR11036:SF72">
    <property type="entry name" value="SEMAPHORIN-4F"/>
    <property type="match status" value="1"/>
</dbReference>
<dbReference type="PROSITE" id="PS51004">
    <property type="entry name" value="SEMA"/>
    <property type="match status" value="1"/>
</dbReference>
<keyword evidence="1" id="KW-0325">Glycoprotein</keyword>
<evidence type="ECO:0000256" key="2">
    <source>
        <dbReference type="PROSITE-ProRule" id="PRU00352"/>
    </source>
</evidence>
<dbReference type="PANTHER" id="PTHR11036">
    <property type="entry name" value="SEMAPHORIN"/>
    <property type="match status" value="1"/>
</dbReference>
<name>A0ABQ7SEA4_PHRPL</name>
<organism evidence="4 5">
    <name type="scientific">Phrynosoma platyrhinos</name>
    <name type="common">Desert horned lizard</name>
    <dbReference type="NCBI Taxonomy" id="52577"/>
    <lineage>
        <taxon>Eukaryota</taxon>
        <taxon>Metazoa</taxon>
        <taxon>Chordata</taxon>
        <taxon>Craniata</taxon>
        <taxon>Vertebrata</taxon>
        <taxon>Euteleostomi</taxon>
        <taxon>Lepidosauria</taxon>
        <taxon>Squamata</taxon>
        <taxon>Bifurcata</taxon>
        <taxon>Unidentata</taxon>
        <taxon>Episquamata</taxon>
        <taxon>Toxicofera</taxon>
        <taxon>Iguania</taxon>
        <taxon>Phrynosomatidae</taxon>
        <taxon>Phrynosomatinae</taxon>
        <taxon>Phrynosoma</taxon>
    </lineage>
</organism>
<gene>
    <name evidence="4" type="ORF">JD844_025975</name>
</gene>
<feature type="domain" description="Sema" evidence="3">
    <location>
        <begin position="1"/>
        <end position="266"/>
    </location>
</feature>
<evidence type="ECO:0000313" key="5">
    <source>
        <dbReference type="Proteomes" id="UP000826234"/>
    </source>
</evidence>